<dbReference type="PROSITE" id="PS00233">
    <property type="entry name" value="CHIT_BIND_RR_1"/>
    <property type="match status" value="1"/>
</dbReference>
<accession>A0A1B6IQI6</accession>
<dbReference type="PANTHER" id="PTHR10380:SF173">
    <property type="entry name" value="CUTICULAR PROTEIN 47EF, ISOFORM C-RELATED"/>
    <property type="match status" value="1"/>
</dbReference>
<organism evidence="4">
    <name type="scientific">Homalodisca liturata</name>
    <dbReference type="NCBI Taxonomy" id="320908"/>
    <lineage>
        <taxon>Eukaryota</taxon>
        <taxon>Metazoa</taxon>
        <taxon>Ecdysozoa</taxon>
        <taxon>Arthropoda</taxon>
        <taxon>Hexapoda</taxon>
        <taxon>Insecta</taxon>
        <taxon>Pterygota</taxon>
        <taxon>Neoptera</taxon>
        <taxon>Paraneoptera</taxon>
        <taxon>Hemiptera</taxon>
        <taxon>Auchenorrhyncha</taxon>
        <taxon>Membracoidea</taxon>
        <taxon>Cicadellidae</taxon>
        <taxon>Cicadellinae</taxon>
        <taxon>Proconiini</taxon>
        <taxon>Homalodisca</taxon>
    </lineage>
</organism>
<proteinExistence type="predicted"/>
<evidence type="ECO:0000256" key="3">
    <source>
        <dbReference type="SAM" id="SignalP"/>
    </source>
</evidence>
<evidence type="ECO:0000256" key="1">
    <source>
        <dbReference type="ARBA" id="ARBA00022460"/>
    </source>
</evidence>
<gene>
    <name evidence="4" type="ORF">g.7263</name>
</gene>
<name>A0A1B6IQI6_9HEMI</name>
<protein>
    <submittedName>
        <fullName evidence="4">Uncharacterized protein</fullName>
    </submittedName>
</protein>
<sequence length="116" mass="12419">MSLLIVLLCVLGAVMARPQGLATKQVPYLISRTYQSDDAGQFASSYQSSDSQVIHQVGKLAPNQKKDGLVLLLEGSYAYTSPEGVPVVVKYVADETGYHPTGDIIPKPVVALPPTF</sequence>
<dbReference type="AlphaFoldDB" id="A0A1B6IQI6"/>
<keyword evidence="3" id="KW-0732">Signal</keyword>
<dbReference type="PANTHER" id="PTHR10380">
    <property type="entry name" value="CUTICLE PROTEIN"/>
    <property type="match status" value="1"/>
</dbReference>
<dbReference type="GO" id="GO:0008010">
    <property type="term" value="F:structural constituent of chitin-based larval cuticle"/>
    <property type="evidence" value="ECO:0007669"/>
    <property type="project" value="TreeGrafter"/>
</dbReference>
<feature type="signal peptide" evidence="3">
    <location>
        <begin position="1"/>
        <end position="16"/>
    </location>
</feature>
<dbReference type="PROSITE" id="PS51155">
    <property type="entry name" value="CHIT_BIND_RR_2"/>
    <property type="match status" value="1"/>
</dbReference>
<dbReference type="Pfam" id="PF00379">
    <property type="entry name" value="Chitin_bind_4"/>
    <property type="match status" value="1"/>
</dbReference>
<dbReference type="EMBL" id="GECU01018531">
    <property type="protein sequence ID" value="JAS89175.1"/>
    <property type="molecule type" value="Transcribed_RNA"/>
</dbReference>
<evidence type="ECO:0000256" key="2">
    <source>
        <dbReference type="PROSITE-ProRule" id="PRU00497"/>
    </source>
</evidence>
<reference evidence="4" key="1">
    <citation type="submission" date="2015-11" db="EMBL/GenBank/DDBJ databases">
        <title>De novo transcriptome assembly of four potential Pierce s Disease insect vectors from Arizona vineyards.</title>
        <authorList>
            <person name="Tassone E.E."/>
        </authorList>
    </citation>
    <scope>NUCLEOTIDE SEQUENCE</scope>
</reference>
<dbReference type="PRINTS" id="PR00947">
    <property type="entry name" value="CUTICLE"/>
</dbReference>
<evidence type="ECO:0000313" key="4">
    <source>
        <dbReference type="EMBL" id="JAS89175.1"/>
    </source>
</evidence>
<dbReference type="InterPro" id="IPR000618">
    <property type="entry name" value="Insect_cuticle"/>
</dbReference>
<feature type="chain" id="PRO_5008585387" evidence="3">
    <location>
        <begin position="17"/>
        <end position="116"/>
    </location>
</feature>
<dbReference type="InterPro" id="IPR031311">
    <property type="entry name" value="CHIT_BIND_RR_consensus"/>
</dbReference>
<keyword evidence="1 2" id="KW-0193">Cuticle</keyword>
<dbReference type="GO" id="GO:0062129">
    <property type="term" value="C:chitin-based extracellular matrix"/>
    <property type="evidence" value="ECO:0007669"/>
    <property type="project" value="TreeGrafter"/>
</dbReference>
<dbReference type="InterPro" id="IPR050468">
    <property type="entry name" value="Cuticle_Struct_Prot"/>
</dbReference>